<dbReference type="eggNOG" id="COG2091">
    <property type="taxonomic scope" value="Bacteria"/>
</dbReference>
<dbReference type="GO" id="GO:0000287">
    <property type="term" value="F:magnesium ion binding"/>
    <property type="evidence" value="ECO:0007669"/>
    <property type="project" value="InterPro"/>
</dbReference>
<evidence type="ECO:0000259" key="2">
    <source>
        <dbReference type="Pfam" id="PF01648"/>
    </source>
</evidence>
<keyword evidence="1 3" id="KW-0808">Transferase</keyword>
<dbReference type="EMBL" id="CP000323">
    <property type="protein sequence ID" value="ABE75289.1"/>
    <property type="molecule type" value="Genomic_DNA"/>
</dbReference>
<sequence length="235" mass="27216">MQNLMLHDILYTQLDPMTMTWCATAKVRASHCDIKKTTTCLAAPQIAYNQRQQQRAGVRLLLQALLKRLDIVDRLDESNFPYRLTHSQYYVCFSHTNCNNKNATRMLNDIEKSDIPYVKVAVVISRHRASGIDIEVNAVKWQVAKRFYHPKELAILQALPMIQRNSAIRWLWQIKESFIKIHQYTLAQGLGMDYSAIIYDLLNQPIETLPLLTLTDDKTNYQISVISSQQTVIVY</sequence>
<dbReference type="AlphaFoldDB" id="Q1QAL4"/>
<evidence type="ECO:0000313" key="3">
    <source>
        <dbReference type="EMBL" id="ABE75289.1"/>
    </source>
</evidence>
<dbReference type="KEGG" id="pcr:Pcryo_1510"/>
<evidence type="ECO:0000313" key="4">
    <source>
        <dbReference type="Proteomes" id="UP000002425"/>
    </source>
</evidence>
<dbReference type="Proteomes" id="UP000002425">
    <property type="component" value="Chromosome"/>
</dbReference>
<evidence type="ECO:0000256" key="1">
    <source>
        <dbReference type="ARBA" id="ARBA00022679"/>
    </source>
</evidence>
<organism evidence="3 4">
    <name type="scientific">Psychrobacter cryohalolentis (strain ATCC BAA-1226 / DSM 17306 / VKM B-2378 / K5)</name>
    <dbReference type="NCBI Taxonomy" id="335284"/>
    <lineage>
        <taxon>Bacteria</taxon>
        <taxon>Pseudomonadati</taxon>
        <taxon>Pseudomonadota</taxon>
        <taxon>Gammaproteobacteria</taxon>
        <taxon>Moraxellales</taxon>
        <taxon>Moraxellaceae</taxon>
        <taxon>Psychrobacter</taxon>
    </lineage>
</organism>
<protein>
    <submittedName>
        <fullName evidence="3">4'-phosphopantetheinyl transferase</fullName>
    </submittedName>
</protein>
<proteinExistence type="predicted"/>
<dbReference type="STRING" id="335284.Pcryo_1510"/>
<feature type="domain" description="4'-phosphopantetheinyl transferase" evidence="2">
    <location>
        <begin position="131"/>
        <end position="197"/>
    </location>
</feature>
<gene>
    <name evidence="3" type="ordered locus">Pcryo_1510</name>
</gene>
<dbReference type="InterPro" id="IPR008278">
    <property type="entry name" value="4-PPantetheinyl_Trfase_dom"/>
</dbReference>
<keyword evidence="4" id="KW-1185">Reference proteome</keyword>
<dbReference type="Gene3D" id="3.90.470.20">
    <property type="entry name" value="4'-phosphopantetheinyl transferase domain"/>
    <property type="match status" value="1"/>
</dbReference>
<accession>Q1QAL4</accession>
<reference evidence="3" key="1">
    <citation type="submission" date="2006-03" db="EMBL/GenBank/DDBJ databases">
        <title>Complete sequence of chromosome of Psychrobacter cryohalolentis K5.</title>
        <authorList>
            <consortium name="US DOE Joint Genome Institute"/>
            <person name="Copeland A."/>
            <person name="Lucas S."/>
            <person name="Lapidus A."/>
            <person name="Barry K."/>
            <person name="Detter J.C."/>
            <person name="Glavina del Rio T."/>
            <person name="Hammon N."/>
            <person name="Israni S."/>
            <person name="Dalin E."/>
            <person name="Tice H."/>
            <person name="Pitluck S."/>
            <person name="Brettin T."/>
            <person name="Bruce D."/>
            <person name="Han C."/>
            <person name="Tapia R."/>
            <person name="Sims D.R."/>
            <person name="Gilna P."/>
            <person name="Schmutz J."/>
            <person name="Larimer F."/>
            <person name="Land M."/>
            <person name="Hauser L."/>
            <person name="Kyrpides N."/>
            <person name="Kim E."/>
            <person name="Richardson P."/>
        </authorList>
    </citation>
    <scope>NUCLEOTIDE SEQUENCE</scope>
    <source>
        <strain evidence="3">K5</strain>
    </source>
</reference>
<dbReference type="Pfam" id="PF01648">
    <property type="entry name" value="ACPS"/>
    <property type="match status" value="1"/>
</dbReference>
<name>Q1QAL4_PSYCK</name>
<dbReference type="SUPFAM" id="SSF56214">
    <property type="entry name" value="4'-phosphopantetheinyl transferase"/>
    <property type="match status" value="1"/>
</dbReference>
<dbReference type="HOGENOM" id="CLU_1184271_0_0_6"/>
<dbReference type="InterPro" id="IPR037143">
    <property type="entry name" value="4-PPantetheinyl_Trfase_dom_sf"/>
</dbReference>
<dbReference type="GO" id="GO:0008897">
    <property type="term" value="F:holo-[acyl-carrier-protein] synthase activity"/>
    <property type="evidence" value="ECO:0007669"/>
    <property type="project" value="InterPro"/>
</dbReference>